<comment type="function">
    <text evidence="5">Involved in formation and maintenance of cell shape.</text>
</comment>
<proteinExistence type="inferred from homology"/>
<gene>
    <name evidence="10" type="ORF">DESPIGER_2076</name>
</gene>
<feature type="domain" description="Rod shape-determining protein MreC beta-barrel core" evidence="9">
    <location>
        <begin position="150"/>
        <end position="291"/>
    </location>
</feature>
<name>A0A1K1LGQ4_9BACT</name>
<dbReference type="Gene3D" id="2.40.10.340">
    <property type="entry name" value="Rod shape-determining protein MreC, domain 1"/>
    <property type="match status" value="1"/>
</dbReference>
<feature type="compositionally biased region" description="Pro residues" evidence="7">
    <location>
        <begin position="302"/>
        <end position="314"/>
    </location>
</feature>
<keyword evidence="6" id="KW-0175">Coiled coil</keyword>
<dbReference type="InterPro" id="IPR042177">
    <property type="entry name" value="Cell/Rod_1"/>
</dbReference>
<dbReference type="Proteomes" id="UP000186323">
    <property type="component" value="Chromosome I"/>
</dbReference>
<evidence type="ECO:0000256" key="5">
    <source>
        <dbReference type="PIRNR" id="PIRNR038471"/>
    </source>
</evidence>
<accession>A0A1K1LGQ4</accession>
<evidence type="ECO:0000256" key="7">
    <source>
        <dbReference type="SAM" id="MobiDB-lite"/>
    </source>
</evidence>
<dbReference type="InterPro" id="IPR007221">
    <property type="entry name" value="MreC"/>
</dbReference>
<keyword evidence="3 5" id="KW-0133">Cell shape</keyword>
<evidence type="ECO:0000256" key="3">
    <source>
        <dbReference type="ARBA" id="ARBA00022960"/>
    </source>
</evidence>
<evidence type="ECO:0000256" key="1">
    <source>
        <dbReference type="ARBA" id="ARBA00009369"/>
    </source>
</evidence>
<dbReference type="EMBL" id="LT630450">
    <property type="protein sequence ID" value="SFV73900.1"/>
    <property type="molecule type" value="Genomic_DNA"/>
</dbReference>
<dbReference type="PANTHER" id="PTHR34138:SF1">
    <property type="entry name" value="CELL SHAPE-DETERMINING PROTEIN MREC"/>
    <property type="match status" value="1"/>
</dbReference>
<keyword evidence="11" id="KW-1185">Reference proteome</keyword>
<evidence type="ECO:0000256" key="8">
    <source>
        <dbReference type="SAM" id="Phobius"/>
    </source>
</evidence>
<keyword evidence="8" id="KW-0472">Membrane</keyword>
<feature type="region of interest" description="Disordered" evidence="7">
    <location>
        <begin position="295"/>
        <end position="320"/>
    </location>
</feature>
<comment type="similarity">
    <text evidence="1 5">Belongs to the MreC family.</text>
</comment>
<dbReference type="InterPro" id="IPR042175">
    <property type="entry name" value="Cell/Rod_MreC_2"/>
</dbReference>
<feature type="transmembrane region" description="Helical" evidence="8">
    <location>
        <begin position="30"/>
        <end position="47"/>
    </location>
</feature>
<keyword evidence="8" id="KW-1133">Transmembrane helix</keyword>
<evidence type="ECO:0000256" key="6">
    <source>
        <dbReference type="SAM" id="Coils"/>
    </source>
</evidence>
<dbReference type="InterPro" id="IPR055342">
    <property type="entry name" value="MreC_beta-barrel_core"/>
</dbReference>
<reference evidence="11" key="1">
    <citation type="submission" date="2016-10" db="EMBL/GenBank/DDBJ databases">
        <authorList>
            <person name="Wegmann U."/>
        </authorList>
    </citation>
    <scope>NUCLEOTIDE SEQUENCE [LARGE SCALE GENOMIC DNA]</scope>
</reference>
<evidence type="ECO:0000256" key="4">
    <source>
        <dbReference type="ARBA" id="ARBA00032089"/>
    </source>
</evidence>
<dbReference type="KEGG" id="dpg:DESPIGER_2076"/>
<dbReference type="Gene3D" id="2.40.10.350">
    <property type="entry name" value="Rod shape-determining protein MreC, domain 2"/>
    <property type="match status" value="1"/>
</dbReference>
<evidence type="ECO:0000313" key="10">
    <source>
        <dbReference type="EMBL" id="SFV73900.1"/>
    </source>
</evidence>
<evidence type="ECO:0000259" key="9">
    <source>
        <dbReference type="Pfam" id="PF04085"/>
    </source>
</evidence>
<keyword evidence="8" id="KW-0812">Transmembrane</keyword>
<dbReference type="Pfam" id="PF04085">
    <property type="entry name" value="MreC"/>
    <property type="match status" value="1"/>
</dbReference>
<sequence length="320" mass="34249">MQDGPSPFSGTAVLLFPAALTGAIVTFRRFLLMAGGLLVLFLGMYSWNQRTHTLDDIAANVGLEMSGTVLDTFDSVKGSVLGAWRRYADLVGVREENERLRAQVAELQARIVSHGEDLAELARLRELVQLPVDSAWKPVGARILAGRMGPNAIQDSITINRGYTSGARPGTPIVTNMGLVGRVLRASPHAATVLLITDPGSRIAVFAQQSRSAGILSGQGLEQPLEVGFVERDAPVTAGEILITSGLDGKYPKGIPVATVDSVAPSDSTQFLAVTARPLVDVRRLEEVLLLEPSGINRPLRPSEPAPDFVGPPRPPKRER</sequence>
<dbReference type="AlphaFoldDB" id="A0A1K1LGQ4"/>
<evidence type="ECO:0000256" key="2">
    <source>
        <dbReference type="ARBA" id="ARBA00013855"/>
    </source>
</evidence>
<dbReference type="GO" id="GO:0008360">
    <property type="term" value="P:regulation of cell shape"/>
    <property type="evidence" value="ECO:0007669"/>
    <property type="project" value="UniProtKB-KW"/>
</dbReference>
<dbReference type="NCBIfam" id="TIGR00219">
    <property type="entry name" value="mreC"/>
    <property type="match status" value="1"/>
</dbReference>
<evidence type="ECO:0000313" key="11">
    <source>
        <dbReference type="Proteomes" id="UP000186323"/>
    </source>
</evidence>
<dbReference type="PANTHER" id="PTHR34138">
    <property type="entry name" value="CELL SHAPE-DETERMINING PROTEIN MREC"/>
    <property type="match status" value="1"/>
</dbReference>
<protein>
    <recommendedName>
        <fullName evidence="2 5">Cell shape-determining protein MreC</fullName>
    </recommendedName>
    <alternativeName>
        <fullName evidence="4 5">Cell shape protein MreC</fullName>
    </alternativeName>
</protein>
<dbReference type="GO" id="GO:0005886">
    <property type="term" value="C:plasma membrane"/>
    <property type="evidence" value="ECO:0007669"/>
    <property type="project" value="TreeGrafter"/>
</dbReference>
<organism evidence="10 11">
    <name type="scientific">Desulfovibrio piger</name>
    <dbReference type="NCBI Taxonomy" id="901"/>
    <lineage>
        <taxon>Bacteria</taxon>
        <taxon>Pseudomonadati</taxon>
        <taxon>Thermodesulfobacteriota</taxon>
        <taxon>Desulfovibrionia</taxon>
        <taxon>Desulfovibrionales</taxon>
        <taxon>Desulfovibrionaceae</taxon>
        <taxon>Desulfovibrio</taxon>
    </lineage>
</organism>
<feature type="coiled-coil region" evidence="6">
    <location>
        <begin position="90"/>
        <end position="117"/>
    </location>
</feature>
<dbReference type="PIRSF" id="PIRSF038471">
    <property type="entry name" value="MreC"/>
    <property type="match status" value="1"/>
</dbReference>